<evidence type="ECO:0000313" key="1">
    <source>
        <dbReference type="EMBL" id="AJG22218.1"/>
    </source>
</evidence>
<gene>
    <name evidence="1" type="ORF">RR42_s0627</name>
</gene>
<sequence>MFKIDGLDKLTRDLEAAQNALGELDGELGSVSMDPHDPASIEAAIQEAARLVDERVAPYASNPLVAQLVEGVKEAQREGLLERAAAARLEKDAT</sequence>
<dbReference type="OrthoDB" id="6637890at2"/>
<reference evidence="1 2" key="1">
    <citation type="journal article" date="2015" name="Genome Announc.">
        <title>Complete Genome Sequence of Cupriavidus basilensis 4G11, Isolated from the Oak Ridge Field Research Center Site.</title>
        <authorList>
            <person name="Ray J."/>
            <person name="Waters R.J."/>
            <person name="Skerker J.M."/>
            <person name="Kuehl J.V."/>
            <person name="Price M.N."/>
            <person name="Huang J."/>
            <person name="Chakraborty R."/>
            <person name="Arkin A.P."/>
            <person name="Deutschbauer A."/>
        </authorList>
    </citation>
    <scope>NUCLEOTIDE SEQUENCE [LARGE SCALE GENOMIC DNA]</scope>
    <source>
        <strain evidence="1">4G11</strain>
    </source>
</reference>
<keyword evidence="2" id="KW-1185">Reference proteome</keyword>
<dbReference type="AlphaFoldDB" id="A0A0C4YGZ1"/>
<dbReference type="Proteomes" id="UP000031843">
    <property type="component" value="Chromosome secondary"/>
</dbReference>
<dbReference type="KEGG" id="cbw:RR42_s0627"/>
<accession>A0A0C4YGZ1</accession>
<protein>
    <submittedName>
        <fullName evidence="1">Uncharacterized protein</fullName>
    </submittedName>
</protein>
<organism evidence="1 2">
    <name type="scientific">Cupriavidus basilensis</name>
    <dbReference type="NCBI Taxonomy" id="68895"/>
    <lineage>
        <taxon>Bacteria</taxon>
        <taxon>Pseudomonadati</taxon>
        <taxon>Pseudomonadota</taxon>
        <taxon>Betaproteobacteria</taxon>
        <taxon>Burkholderiales</taxon>
        <taxon>Burkholderiaceae</taxon>
        <taxon>Cupriavidus</taxon>
    </lineage>
</organism>
<evidence type="ECO:0000313" key="2">
    <source>
        <dbReference type="Proteomes" id="UP000031843"/>
    </source>
</evidence>
<dbReference type="EMBL" id="CP010537">
    <property type="protein sequence ID" value="AJG22218.1"/>
    <property type="molecule type" value="Genomic_DNA"/>
</dbReference>
<dbReference type="RefSeq" id="WP_043353566.1">
    <property type="nucleotide sequence ID" value="NZ_CP010537.1"/>
</dbReference>
<name>A0A0C4YGZ1_9BURK</name>
<proteinExistence type="predicted"/>